<dbReference type="EMBL" id="FQWB01000008">
    <property type="protein sequence ID" value="SHG89297.1"/>
    <property type="molecule type" value="Genomic_DNA"/>
</dbReference>
<proteinExistence type="predicted"/>
<accession>A0A1M5NIK8</accession>
<evidence type="ECO:0000259" key="1">
    <source>
        <dbReference type="Pfam" id="PF04773"/>
    </source>
</evidence>
<dbReference type="Pfam" id="PF16344">
    <property type="entry name" value="FecR_C"/>
    <property type="match status" value="1"/>
</dbReference>
<dbReference type="PANTHER" id="PTHR30273">
    <property type="entry name" value="PERIPLASMIC SIGNAL SENSOR AND SIGMA FACTOR ACTIVATOR FECR-RELATED"/>
    <property type="match status" value="1"/>
</dbReference>
<gene>
    <name evidence="3" type="ORF">SAMN05443549_10851</name>
</gene>
<feature type="domain" description="Protein FecR C-terminal" evidence="2">
    <location>
        <begin position="310"/>
        <end position="380"/>
    </location>
</feature>
<evidence type="ECO:0000313" key="4">
    <source>
        <dbReference type="Proteomes" id="UP000184516"/>
    </source>
</evidence>
<dbReference type="PANTHER" id="PTHR30273:SF2">
    <property type="entry name" value="PROTEIN FECR"/>
    <property type="match status" value="1"/>
</dbReference>
<dbReference type="STRING" id="468056.SAMN05443549_10851"/>
<dbReference type="InterPro" id="IPR012373">
    <property type="entry name" value="Ferrdict_sens_TM"/>
</dbReference>
<dbReference type="Pfam" id="PF04773">
    <property type="entry name" value="FecR"/>
    <property type="match status" value="1"/>
</dbReference>
<dbReference type="Gene3D" id="3.55.50.30">
    <property type="match status" value="1"/>
</dbReference>
<sequence>MEIHQNVIKILREINSNGKIDIEKLEQLSIEEQELVNNLYQEGLVEEALCLVDSMDVDRNWEELQDILQRYSKPVVPLWKKLLKYAAVLIVLLGCFFLFQQNRTLNPDVKLANDEIKLVLENGEVQILKVGGNDQVVLSNGQVVGNQKGKELNYVSASSVKELVYNTIQIPNGKIFNITLSDGTHVYLNSGSSLKFPVQFVKGMKREVFLEGEAFFDVTKDKAHPFVVNADDVRVKVLGTKFNVSSYAEDKTVNTVLVEGSVALGSSEKPADRTMLKPGFKGAFDKSGTAVFSLEKVDTKQYTNWMKGEIAFKGIGFKEIARKLERTYNVSITNNNKELDDVKFSGSFDRNIESINEVMDAMSKIYSFDYKITKTNSITITK</sequence>
<dbReference type="GO" id="GO:0016989">
    <property type="term" value="F:sigma factor antagonist activity"/>
    <property type="evidence" value="ECO:0007669"/>
    <property type="project" value="TreeGrafter"/>
</dbReference>
<dbReference type="AlphaFoldDB" id="A0A1M5NIK8"/>
<protein>
    <submittedName>
        <fullName evidence="3">FecR family protein</fullName>
    </submittedName>
</protein>
<organism evidence="3 4">
    <name type="scientific">Flavobacterium fluvii</name>
    <dbReference type="NCBI Taxonomy" id="468056"/>
    <lineage>
        <taxon>Bacteria</taxon>
        <taxon>Pseudomonadati</taxon>
        <taxon>Bacteroidota</taxon>
        <taxon>Flavobacteriia</taxon>
        <taxon>Flavobacteriales</taxon>
        <taxon>Flavobacteriaceae</taxon>
        <taxon>Flavobacterium</taxon>
    </lineage>
</organism>
<dbReference type="Gene3D" id="2.60.120.1440">
    <property type="match status" value="1"/>
</dbReference>
<dbReference type="Proteomes" id="UP000184516">
    <property type="component" value="Unassembled WGS sequence"/>
</dbReference>
<keyword evidence="4" id="KW-1185">Reference proteome</keyword>
<reference evidence="4" key="1">
    <citation type="submission" date="2016-11" db="EMBL/GenBank/DDBJ databases">
        <authorList>
            <person name="Varghese N."/>
            <person name="Submissions S."/>
        </authorList>
    </citation>
    <scope>NUCLEOTIDE SEQUENCE [LARGE SCALE GENOMIC DNA]</scope>
    <source>
        <strain evidence="4">DSM 19978</strain>
    </source>
</reference>
<dbReference type="InterPro" id="IPR032508">
    <property type="entry name" value="FecR_C"/>
</dbReference>
<dbReference type="InterPro" id="IPR006860">
    <property type="entry name" value="FecR"/>
</dbReference>
<dbReference type="RefSeq" id="WP_073371677.1">
    <property type="nucleotide sequence ID" value="NZ_FQWB01000008.1"/>
</dbReference>
<evidence type="ECO:0000313" key="3">
    <source>
        <dbReference type="EMBL" id="SHG89297.1"/>
    </source>
</evidence>
<evidence type="ECO:0000259" key="2">
    <source>
        <dbReference type="Pfam" id="PF16344"/>
    </source>
</evidence>
<dbReference type="OrthoDB" id="651134at2"/>
<name>A0A1M5NIK8_9FLAO</name>
<feature type="domain" description="FecR protein" evidence="1">
    <location>
        <begin position="167"/>
        <end position="262"/>
    </location>
</feature>